<dbReference type="Proteomes" id="UP001332192">
    <property type="component" value="Chromosome"/>
</dbReference>
<evidence type="ECO:0000256" key="6">
    <source>
        <dbReference type="SAM" id="Phobius"/>
    </source>
</evidence>
<dbReference type="InterPro" id="IPR010432">
    <property type="entry name" value="RDD"/>
</dbReference>
<dbReference type="PANTHER" id="PTHR36115">
    <property type="entry name" value="PROLINE-RICH ANTIGEN HOMOLOG-RELATED"/>
    <property type="match status" value="1"/>
</dbReference>
<dbReference type="Pfam" id="PF06271">
    <property type="entry name" value="RDD"/>
    <property type="match status" value="1"/>
</dbReference>
<keyword evidence="5 6" id="KW-0472">Membrane</keyword>
<evidence type="ECO:0000256" key="3">
    <source>
        <dbReference type="ARBA" id="ARBA00022692"/>
    </source>
</evidence>
<proteinExistence type="predicted"/>
<keyword evidence="4 6" id="KW-1133">Transmembrane helix</keyword>
<protein>
    <submittedName>
        <fullName evidence="8">RDD family protein</fullName>
    </submittedName>
</protein>
<sequence>MTSCPSCHAELPAGTRWCTICATNVIDPTIGRLASPGKRLGAYVLDFVFPIAAWVFVFVAAGIQHGFWGILALIVMIGYPIWALITFAKGTSPGKQLLGMFVVKQDGRRAGFGTMLVREWIGKVLSGLLFSLGYLWILFDRERQGWHDKLASTYVVERAPGT</sequence>
<feature type="transmembrane region" description="Helical" evidence="6">
    <location>
        <begin position="67"/>
        <end position="88"/>
    </location>
</feature>
<dbReference type="RefSeq" id="WP_324717224.1">
    <property type="nucleotide sequence ID" value="NZ_CP141615.1"/>
</dbReference>
<name>A0ABZ1C0V9_9FIRM</name>
<accession>A0ABZ1C0V9</accession>
<evidence type="ECO:0000256" key="2">
    <source>
        <dbReference type="ARBA" id="ARBA00022475"/>
    </source>
</evidence>
<keyword evidence="3 6" id="KW-0812">Transmembrane</keyword>
<gene>
    <name evidence="8" type="ORF">U7230_02770</name>
</gene>
<dbReference type="InterPro" id="IPR051791">
    <property type="entry name" value="Pra-immunoreactive"/>
</dbReference>
<evidence type="ECO:0000313" key="9">
    <source>
        <dbReference type="Proteomes" id="UP001332192"/>
    </source>
</evidence>
<evidence type="ECO:0000256" key="1">
    <source>
        <dbReference type="ARBA" id="ARBA00004651"/>
    </source>
</evidence>
<reference evidence="8 9" key="1">
    <citation type="journal article" date="2024" name="Front. Microbiol.">
        <title>Novel thermophilic genera Geochorda gen. nov. and Carboxydochorda gen. nov. from the deep terrestrial subsurface reveal the ecophysiological diversity in the class Limnochordia.</title>
        <authorList>
            <person name="Karnachuk O.V."/>
            <person name="Lukina A.P."/>
            <person name="Avakyan M.R."/>
            <person name="Kadnikov V.V."/>
            <person name="Begmatov S."/>
            <person name="Beletsky A.V."/>
            <person name="Vlasova K.G."/>
            <person name="Novikov A.A."/>
            <person name="Shcherbakova V.A."/>
            <person name="Mardanov A.V."/>
            <person name="Ravin N.V."/>
        </authorList>
    </citation>
    <scope>NUCLEOTIDE SEQUENCE [LARGE SCALE GENOMIC DNA]</scope>
    <source>
        <strain evidence="8 9">L945</strain>
    </source>
</reference>
<evidence type="ECO:0000256" key="4">
    <source>
        <dbReference type="ARBA" id="ARBA00022989"/>
    </source>
</evidence>
<comment type="subcellular location">
    <subcellularLocation>
        <location evidence="1">Cell membrane</location>
        <topology evidence="1">Multi-pass membrane protein</topology>
    </subcellularLocation>
</comment>
<feature type="transmembrane region" description="Helical" evidence="6">
    <location>
        <begin position="120"/>
        <end position="139"/>
    </location>
</feature>
<feature type="domain" description="RDD" evidence="7">
    <location>
        <begin position="33"/>
        <end position="151"/>
    </location>
</feature>
<keyword evidence="2" id="KW-1003">Cell membrane</keyword>
<evidence type="ECO:0000313" key="8">
    <source>
        <dbReference type="EMBL" id="WRP17953.1"/>
    </source>
</evidence>
<keyword evidence="9" id="KW-1185">Reference proteome</keyword>
<evidence type="ECO:0000256" key="5">
    <source>
        <dbReference type="ARBA" id="ARBA00023136"/>
    </source>
</evidence>
<dbReference type="PANTHER" id="PTHR36115:SF4">
    <property type="entry name" value="MEMBRANE PROTEIN"/>
    <property type="match status" value="1"/>
</dbReference>
<evidence type="ECO:0000259" key="7">
    <source>
        <dbReference type="Pfam" id="PF06271"/>
    </source>
</evidence>
<dbReference type="EMBL" id="CP141615">
    <property type="protein sequence ID" value="WRP17953.1"/>
    <property type="molecule type" value="Genomic_DNA"/>
</dbReference>
<feature type="transmembrane region" description="Helical" evidence="6">
    <location>
        <begin position="40"/>
        <end position="60"/>
    </location>
</feature>
<organism evidence="8 9">
    <name type="scientific">Carboxydichorda subterranea</name>
    <dbReference type="NCBI Taxonomy" id="3109565"/>
    <lineage>
        <taxon>Bacteria</taxon>
        <taxon>Bacillati</taxon>
        <taxon>Bacillota</taxon>
        <taxon>Limnochordia</taxon>
        <taxon>Limnochordales</taxon>
        <taxon>Geochordaceae</taxon>
        <taxon>Carboxydichorda</taxon>
    </lineage>
</organism>